<reference evidence="2 3" key="1">
    <citation type="submission" date="2022-08" db="EMBL/GenBank/DDBJ databases">
        <title>Myroides zhujiangensis sp. nov., a novel bacterium isolated from sediment in the Pearl River Estuary.</title>
        <authorList>
            <person name="Cui L."/>
        </authorList>
    </citation>
    <scope>NUCLEOTIDE SEQUENCE [LARGE SCALE GENOMIC DNA]</scope>
    <source>
        <strain evidence="2 3">SCSIO 72103</strain>
    </source>
</reference>
<gene>
    <name evidence="2" type="ORF">NPX36_04315</name>
</gene>
<feature type="chain" id="PRO_5046368509" evidence="1">
    <location>
        <begin position="21"/>
        <end position="269"/>
    </location>
</feature>
<dbReference type="EMBL" id="CP102382">
    <property type="protein sequence ID" value="UUV22268.1"/>
    <property type="molecule type" value="Genomic_DNA"/>
</dbReference>
<evidence type="ECO:0000313" key="2">
    <source>
        <dbReference type="EMBL" id="UUV22268.1"/>
    </source>
</evidence>
<feature type="signal peptide" evidence="1">
    <location>
        <begin position="1"/>
        <end position="20"/>
    </location>
</feature>
<evidence type="ECO:0000313" key="3">
    <source>
        <dbReference type="Proteomes" id="UP001317001"/>
    </source>
</evidence>
<dbReference type="Proteomes" id="UP001317001">
    <property type="component" value="Chromosome"/>
</dbReference>
<evidence type="ECO:0000256" key="1">
    <source>
        <dbReference type="SAM" id="SignalP"/>
    </source>
</evidence>
<proteinExistence type="predicted"/>
<keyword evidence="1" id="KW-0732">Signal</keyword>
<accession>A0ABY5NUK2</accession>
<sequence>MMKNRLPFIGILLFSAATYAQVGIGTLSPNKSAQLEVAATNKGILIPRVPLKSITDAMTISNGNVESLLVFNTNPSGTLSRGYYYWMDNKWNRIINETDLNAVIKTVGLVDGENTTVTSSIDPTDPNKTNWKVNVATAKGATAGNASTLGVVKEAAVNPSVLISQSGELSVNFEALNGIKQVNQDYNATIGDVVLFADASANTVTISLPNPQNNKGKKFTIKKYDDNESNFVNVSGAIEGVPGGLYTALPYSGWNFVSDGTVWKIVEKF</sequence>
<keyword evidence="3" id="KW-1185">Reference proteome</keyword>
<dbReference type="RefSeq" id="WP_257500185.1">
    <property type="nucleotide sequence ID" value="NZ_CP102382.1"/>
</dbReference>
<protein>
    <submittedName>
        <fullName evidence="2">Uncharacterized protein</fullName>
    </submittedName>
</protein>
<organism evidence="2 3">
    <name type="scientific">Paenimyroides aestuarii</name>
    <dbReference type="NCBI Taxonomy" id="2968490"/>
    <lineage>
        <taxon>Bacteria</taxon>
        <taxon>Pseudomonadati</taxon>
        <taxon>Bacteroidota</taxon>
        <taxon>Flavobacteriia</taxon>
        <taxon>Flavobacteriales</taxon>
        <taxon>Flavobacteriaceae</taxon>
        <taxon>Paenimyroides</taxon>
    </lineage>
</organism>
<name>A0ABY5NUK2_9FLAO</name>